<keyword evidence="9" id="KW-0812">Transmembrane</keyword>
<dbReference type="InterPro" id="IPR036890">
    <property type="entry name" value="HATPase_C_sf"/>
</dbReference>
<evidence type="ECO:0000256" key="8">
    <source>
        <dbReference type="ARBA" id="ARBA00023012"/>
    </source>
</evidence>
<dbReference type="Proteomes" id="UP001165079">
    <property type="component" value="Unassembled WGS sequence"/>
</dbReference>
<dbReference type="EMBL" id="BSTX01000001">
    <property type="protein sequence ID" value="GLZ77290.1"/>
    <property type="molecule type" value="Genomic_DNA"/>
</dbReference>
<evidence type="ECO:0000256" key="5">
    <source>
        <dbReference type="ARBA" id="ARBA00022741"/>
    </source>
</evidence>
<feature type="transmembrane region" description="Helical" evidence="9">
    <location>
        <begin position="30"/>
        <end position="63"/>
    </location>
</feature>
<keyword evidence="7" id="KW-0067">ATP-binding</keyword>
<evidence type="ECO:0000256" key="1">
    <source>
        <dbReference type="ARBA" id="ARBA00000085"/>
    </source>
</evidence>
<feature type="transmembrane region" description="Helical" evidence="9">
    <location>
        <begin position="100"/>
        <end position="118"/>
    </location>
</feature>
<evidence type="ECO:0000256" key="2">
    <source>
        <dbReference type="ARBA" id="ARBA00012438"/>
    </source>
</evidence>
<dbReference type="GO" id="GO:0005524">
    <property type="term" value="F:ATP binding"/>
    <property type="evidence" value="ECO:0007669"/>
    <property type="project" value="UniProtKB-KW"/>
</dbReference>
<keyword evidence="5" id="KW-0547">Nucleotide-binding</keyword>
<keyword evidence="6" id="KW-0418">Kinase</keyword>
<evidence type="ECO:0000259" key="10">
    <source>
        <dbReference type="Pfam" id="PF02518"/>
    </source>
</evidence>
<keyword evidence="3" id="KW-0597">Phosphoprotein</keyword>
<keyword evidence="9" id="KW-0472">Membrane</keyword>
<name>A0A9W6SHM2_9ACTN</name>
<dbReference type="Gene3D" id="3.30.565.10">
    <property type="entry name" value="Histidine kinase-like ATPase, C-terminal domain"/>
    <property type="match status" value="1"/>
</dbReference>
<dbReference type="GO" id="GO:0000155">
    <property type="term" value="F:phosphorelay sensor kinase activity"/>
    <property type="evidence" value="ECO:0007669"/>
    <property type="project" value="InterPro"/>
</dbReference>
<feature type="transmembrane region" description="Helical" evidence="9">
    <location>
        <begin position="75"/>
        <end position="94"/>
    </location>
</feature>
<protein>
    <recommendedName>
        <fullName evidence="2">histidine kinase</fullName>
        <ecNumber evidence="2">2.7.13.3</ecNumber>
    </recommendedName>
</protein>
<dbReference type="Pfam" id="PF07730">
    <property type="entry name" value="HisKA_3"/>
    <property type="match status" value="1"/>
</dbReference>
<evidence type="ECO:0000256" key="4">
    <source>
        <dbReference type="ARBA" id="ARBA00022679"/>
    </source>
</evidence>
<dbReference type="Gene3D" id="1.20.5.1930">
    <property type="match status" value="1"/>
</dbReference>
<accession>A0A9W6SHM2</accession>
<dbReference type="PANTHER" id="PTHR24421:SF10">
    <property type="entry name" value="NITRATE_NITRITE SENSOR PROTEIN NARQ"/>
    <property type="match status" value="1"/>
</dbReference>
<dbReference type="InterPro" id="IPR050482">
    <property type="entry name" value="Sensor_HK_TwoCompSys"/>
</dbReference>
<gene>
    <name evidence="12" type="ORF">Afil01_20970</name>
</gene>
<keyword evidence="13" id="KW-1185">Reference proteome</keyword>
<dbReference type="SUPFAM" id="SSF55874">
    <property type="entry name" value="ATPase domain of HSP90 chaperone/DNA topoisomerase II/histidine kinase"/>
    <property type="match status" value="1"/>
</dbReference>
<dbReference type="GO" id="GO:0016020">
    <property type="term" value="C:membrane"/>
    <property type="evidence" value="ECO:0007669"/>
    <property type="project" value="InterPro"/>
</dbReference>
<evidence type="ECO:0000313" key="13">
    <source>
        <dbReference type="Proteomes" id="UP001165079"/>
    </source>
</evidence>
<dbReference type="InterPro" id="IPR011712">
    <property type="entry name" value="Sig_transdc_His_kin_sub3_dim/P"/>
</dbReference>
<keyword evidence="8" id="KW-0902">Two-component regulatory system</keyword>
<keyword evidence="4" id="KW-0808">Transferase</keyword>
<evidence type="ECO:0000256" key="9">
    <source>
        <dbReference type="SAM" id="Phobius"/>
    </source>
</evidence>
<dbReference type="CDD" id="cd16917">
    <property type="entry name" value="HATPase_UhpB-NarQ-NarX-like"/>
    <property type="match status" value="1"/>
</dbReference>
<keyword evidence="9" id="KW-1133">Transmembrane helix</keyword>
<evidence type="ECO:0000256" key="6">
    <source>
        <dbReference type="ARBA" id="ARBA00022777"/>
    </source>
</evidence>
<evidence type="ECO:0000256" key="7">
    <source>
        <dbReference type="ARBA" id="ARBA00022840"/>
    </source>
</evidence>
<evidence type="ECO:0000313" key="12">
    <source>
        <dbReference type="EMBL" id="GLZ77290.1"/>
    </source>
</evidence>
<evidence type="ECO:0000256" key="3">
    <source>
        <dbReference type="ARBA" id="ARBA00022553"/>
    </source>
</evidence>
<organism evidence="12 13">
    <name type="scientific">Actinorhabdospora filicis</name>
    <dbReference type="NCBI Taxonomy" id="1785913"/>
    <lineage>
        <taxon>Bacteria</taxon>
        <taxon>Bacillati</taxon>
        <taxon>Actinomycetota</taxon>
        <taxon>Actinomycetes</taxon>
        <taxon>Micromonosporales</taxon>
        <taxon>Micromonosporaceae</taxon>
        <taxon>Actinorhabdospora</taxon>
    </lineage>
</organism>
<feature type="domain" description="Signal transduction histidine kinase subgroup 3 dimerisation and phosphoacceptor" evidence="11">
    <location>
        <begin position="161"/>
        <end position="226"/>
    </location>
</feature>
<dbReference type="PANTHER" id="PTHR24421">
    <property type="entry name" value="NITRATE/NITRITE SENSOR PROTEIN NARX-RELATED"/>
    <property type="match status" value="1"/>
</dbReference>
<dbReference type="GO" id="GO:0046983">
    <property type="term" value="F:protein dimerization activity"/>
    <property type="evidence" value="ECO:0007669"/>
    <property type="project" value="InterPro"/>
</dbReference>
<dbReference type="InterPro" id="IPR003594">
    <property type="entry name" value="HATPase_dom"/>
</dbReference>
<feature type="domain" description="Histidine kinase/HSP90-like ATPase" evidence="10">
    <location>
        <begin position="273"/>
        <end position="359"/>
    </location>
</feature>
<comment type="catalytic activity">
    <reaction evidence="1">
        <text>ATP + protein L-histidine = ADP + protein N-phospho-L-histidine.</text>
        <dbReference type="EC" id="2.7.13.3"/>
    </reaction>
</comment>
<comment type="caution">
    <text evidence="12">The sequence shown here is derived from an EMBL/GenBank/DDBJ whole genome shotgun (WGS) entry which is preliminary data.</text>
</comment>
<dbReference type="AlphaFoldDB" id="A0A9W6SHM2"/>
<reference evidence="12" key="1">
    <citation type="submission" date="2023-03" db="EMBL/GenBank/DDBJ databases">
        <title>Actinorhabdospora filicis NBRC 111898.</title>
        <authorList>
            <person name="Ichikawa N."/>
            <person name="Sato H."/>
            <person name="Tonouchi N."/>
        </authorList>
    </citation>
    <scope>NUCLEOTIDE SEQUENCE</scope>
    <source>
        <strain evidence="12">NBRC 111898</strain>
    </source>
</reference>
<evidence type="ECO:0000259" key="11">
    <source>
        <dbReference type="Pfam" id="PF07730"/>
    </source>
</evidence>
<dbReference type="EC" id="2.7.13.3" evidence="2"/>
<proteinExistence type="predicted"/>
<sequence length="367" mass="39071">MRKVVPYPLALLVLVTTIASYSETNRPEATAAIAGLLVAAPVLLMGRHSAAALAVAMFAGYLLRYNGLFTLLRDMTWPWTPVWPPVILVAAFVFALRQPAWMLVTGWVLTLLMVAVCVRANMPGMLLLFSLPFGVGGIIGRNFRLGQRLAVEKERGGVLTERARIARELHDVVAHHMSMIAVRAETAPYRLPEVGEDTRVEFTEISAAARQALTEMRLLLGVLRSDESTPPPTAPQPTLGDLPDLVAQARHAGAQVELTVVTGEVPQIVGVSAYRIVQEALSNVARHAPGAVATVNVRAGGEDLLVSVVNGPGTRPSPGGGSGYGLRGAAERATILGGELNSGPRPGGGWVVEARLPLSDRSERTTE</sequence>
<dbReference type="Pfam" id="PF02518">
    <property type="entry name" value="HATPase_c"/>
    <property type="match status" value="1"/>
</dbReference>